<comment type="caution">
    <text evidence="3">The sequence shown here is derived from an EMBL/GenBank/DDBJ whole genome shotgun (WGS) entry which is preliminary data.</text>
</comment>
<evidence type="ECO:0000313" key="3">
    <source>
        <dbReference type="EMBL" id="CAK9108617.1"/>
    </source>
</evidence>
<gene>
    <name evidence="3" type="ORF">SCF082_LOCUS50507</name>
</gene>
<evidence type="ECO:0000256" key="2">
    <source>
        <dbReference type="SAM" id="SignalP"/>
    </source>
</evidence>
<feature type="region of interest" description="Disordered" evidence="1">
    <location>
        <begin position="156"/>
        <end position="186"/>
    </location>
</feature>
<protein>
    <submittedName>
        <fullName evidence="3">Uncharacterized protein</fullName>
    </submittedName>
</protein>
<reference evidence="3 4" key="1">
    <citation type="submission" date="2024-02" db="EMBL/GenBank/DDBJ databases">
        <authorList>
            <person name="Chen Y."/>
            <person name="Shah S."/>
            <person name="Dougan E. K."/>
            <person name="Thang M."/>
            <person name="Chan C."/>
        </authorList>
    </citation>
    <scope>NUCLEOTIDE SEQUENCE [LARGE SCALE GENOMIC DNA]</scope>
</reference>
<keyword evidence="4" id="KW-1185">Reference proteome</keyword>
<dbReference type="EMBL" id="CAXAMM010043128">
    <property type="protein sequence ID" value="CAK9108617.1"/>
    <property type="molecule type" value="Genomic_DNA"/>
</dbReference>
<evidence type="ECO:0000256" key="1">
    <source>
        <dbReference type="SAM" id="MobiDB-lite"/>
    </source>
</evidence>
<evidence type="ECO:0000313" key="4">
    <source>
        <dbReference type="Proteomes" id="UP001642464"/>
    </source>
</evidence>
<keyword evidence="2" id="KW-0732">Signal</keyword>
<organism evidence="3 4">
    <name type="scientific">Durusdinium trenchii</name>
    <dbReference type="NCBI Taxonomy" id="1381693"/>
    <lineage>
        <taxon>Eukaryota</taxon>
        <taxon>Sar</taxon>
        <taxon>Alveolata</taxon>
        <taxon>Dinophyceae</taxon>
        <taxon>Suessiales</taxon>
        <taxon>Symbiodiniaceae</taxon>
        <taxon>Durusdinium</taxon>
    </lineage>
</organism>
<feature type="chain" id="PRO_5046138223" evidence="2">
    <location>
        <begin position="24"/>
        <end position="186"/>
    </location>
</feature>
<sequence length="186" mass="20459">MAVPMRFMLLAGALMLRVLPAQSESEDSTCSAQDVDAGRCTMEEQLVDSLASELDGVAKDIQKICPLYDSQLTPVAMWLLGILKRITGTMSMLSLWPSGVHPETFADECATSAVPAARRHELAYRCIVYWVSLDQLLPQTDGSVCLADVHGLGHDDHWPNPHGPLQDTRPRPGNQDMPRVFTAEML</sequence>
<name>A0ABP0S8G6_9DINO</name>
<proteinExistence type="predicted"/>
<accession>A0ABP0S8G6</accession>
<dbReference type="Proteomes" id="UP001642464">
    <property type="component" value="Unassembled WGS sequence"/>
</dbReference>
<feature type="signal peptide" evidence="2">
    <location>
        <begin position="1"/>
        <end position="23"/>
    </location>
</feature>